<keyword evidence="1" id="KW-0812">Transmembrane</keyword>
<dbReference type="Pfam" id="PF11067">
    <property type="entry name" value="DUF2868"/>
    <property type="match status" value="1"/>
</dbReference>
<evidence type="ECO:0000313" key="2">
    <source>
        <dbReference type="EMBL" id="GGW88959.1"/>
    </source>
</evidence>
<accession>A0A918N094</accession>
<keyword evidence="3" id="KW-1185">Reference proteome</keyword>
<dbReference type="InterPro" id="IPR021296">
    <property type="entry name" value="DUF2868"/>
</dbReference>
<organism evidence="2 3">
    <name type="scientific">Advenella faeciporci</name>
    <dbReference type="NCBI Taxonomy" id="797535"/>
    <lineage>
        <taxon>Bacteria</taxon>
        <taxon>Pseudomonadati</taxon>
        <taxon>Pseudomonadota</taxon>
        <taxon>Betaproteobacteria</taxon>
        <taxon>Burkholderiales</taxon>
        <taxon>Alcaligenaceae</taxon>
    </lineage>
</organism>
<feature type="transmembrane region" description="Helical" evidence="1">
    <location>
        <begin position="205"/>
        <end position="225"/>
    </location>
</feature>
<protein>
    <recommendedName>
        <fullName evidence="4">DUF2868 domain-containing protein</fullName>
    </recommendedName>
</protein>
<sequence length="458" mass="50236">MPQHSLKDYWITETLRLREEHWGPIEDATLLHQIRHSTEPVSHKIIQRAALIAKRDGLAATIEKWSANARLAFWAMALLAIFAGIGMAASALGTGHVNLLLALVALLGLHAITYVFWLLSFLAPYHGGTLLGQAWLWLGKKLARGPDATLAPQAFINILNQNNGLRWLLSAISHGIWVVMMAAGIMTMLALLAARQYTFGWETTILPVSSFVSITQGIGFLPHLLGFSIPSADIIQQSSGLQTAGPESQAIWSSWLIGAVMVYGLLLRLASLLLCLWKTRQAMRQIQIDATLPAYAGLVDRLSAHSEHIGVDAPAPALQTARRNTNLALAPAGSPLVVGLELSPRAPWPPFALSATVHDQGKLESREQRHQLLAHMTRQTVPALLIVCDAAQTPDRGILHFITDLSNLASRTDIYLQSGHGEAENRLQLWKERLQQAGFGIEQLHETQKTLPQWIQAS</sequence>
<comment type="caution">
    <text evidence="2">The sequence shown here is derived from an EMBL/GenBank/DDBJ whole genome shotgun (WGS) entry which is preliminary data.</text>
</comment>
<dbReference type="RefSeq" id="WP_189385250.1">
    <property type="nucleotide sequence ID" value="NZ_BAABFY010000017.1"/>
</dbReference>
<reference evidence="2" key="2">
    <citation type="submission" date="2020-09" db="EMBL/GenBank/DDBJ databases">
        <authorList>
            <person name="Sun Q."/>
            <person name="Kim S."/>
        </authorList>
    </citation>
    <scope>NUCLEOTIDE SEQUENCE</scope>
    <source>
        <strain evidence="2">KCTC 23732</strain>
    </source>
</reference>
<dbReference type="Proteomes" id="UP000608345">
    <property type="component" value="Unassembled WGS sequence"/>
</dbReference>
<dbReference type="AlphaFoldDB" id="A0A918N094"/>
<feature type="transmembrane region" description="Helical" evidence="1">
    <location>
        <begin position="99"/>
        <end position="123"/>
    </location>
</feature>
<feature type="transmembrane region" description="Helical" evidence="1">
    <location>
        <begin position="71"/>
        <end position="92"/>
    </location>
</feature>
<proteinExistence type="predicted"/>
<dbReference type="EMBL" id="BMYS01000013">
    <property type="protein sequence ID" value="GGW88959.1"/>
    <property type="molecule type" value="Genomic_DNA"/>
</dbReference>
<keyword evidence="1" id="KW-0472">Membrane</keyword>
<reference evidence="2" key="1">
    <citation type="journal article" date="2014" name="Int. J. Syst. Evol. Microbiol.">
        <title>Complete genome sequence of Corynebacterium casei LMG S-19264T (=DSM 44701T), isolated from a smear-ripened cheese.</title>
        <authorList>
            <consortium name="US DOE Joint Genome Institute (JGI-PGF)"/>
            <person name="Walter F."/>
            <person name="Albersmeier A."/>
            <person name="Kalinowski J."/>
            <person name="Ruckert C."/>
        </authorList>
    </citation>
    <scope>NUCLEOTIDE SEQUENCE</scope>
    <source>
        <strain evidence="2">KCTC 23732</strain>
    </source>
</reference>
<gene>
    <name evidence="2" type="ORF">GCM10011450_18960</name>
</gene>
<feature type="transmembrane region" description="Helical" evidence="1">
    <location>
        <begin position="255"/>
        <end position="277"/>
    </location>
</feature>
<keyword evidence="1" id="KW-1133">Transmembrane helix</keyword>
<evidence type="ECO:0008006" key="4">
    <source>
        <dbReference type="Google" id="ProtNLM"/>
    </source>
</evidence>
<evidence type="ECO:0000313" key="3">
    <source>
        <dbReference type="Proteomes" id="UP000608345"/>
    </source>
</evidence>
<feature type="transmembrane region" description="Helical" evidence="1">
    <location>
        <begin position="167"/>
        <end position="193"/>
    </location>
</feature>
<name>A0A918N094_9BURK</name>
<evidence type="ECO:0000256" key="1">
    <source>
        <dbReference type="SAM" id="Phobius"/>
    </source>
</evidence>